<proteinExistence type="inferred from homology"/>
<gene>
    <name evidence="6" type="primary">yokD</name>
    <name evidence="6" type="ORF">Mame_04586</name>
</gene>
<dbReference type="Pfam" id="PF02522">
    <property type="entry name" value="Antibiotic_NAT"/>
    <property type="match status" value="1"/>
</dbReference>
<evidence type="ECO:0000313" key="6">
    <source>
        <dbReference type="EMBL" id="AQZ53878.1"/>
    </source>
</evidence>
<dbReference type="Proteomes" id="UP000191135">
    <property type="component" value="Plasmid pMM593"/>
</dbReference>
<name>A0A1U9Z869_9HYPH</name>
<evidence type="ECO:0000256" key="4">
    <source>
        <dbReference type="ARBA" id="ARBA00023315"/>
    </source>
</evidence>
<dbReference type="KEGG" id="mmed:Mame_04586"/>
<dbReference type="eggNOG" id="COG2746">
    <property type="taxonomic scope" value="Bacteria"/>
</dbReference>
<dbReference type="OrthoDB" id="7330654at2"/>
<evidence type="ECO:0000256" key="2">
    <source>
        <dbReference type="ARBA" id="ARBA00012882"/>
    </source>
</evidence>
<dbReference type="InterPro" id="IPR028345">
    <property type="entry name" value="Antibiotic_NAT-like"/>
</dbReference>
<protein>
    <recommendedName>
        <fullName evidence="2 5">Aminoglycoside N(3)-acetyltransferase</fullName>
        <ecNumber evidence="5">2.3.1.-</ecNumber>
    </recommendedName>
</protein>
<accession>A0A1U9Z869</accession>
<keyword evidence="6" id="KW-0614">Plasmid</keyword>
<sequence>MKIAPIPATPNEIAQQLADLGVRSGDLLMVHASLKAVGPVLSGAGGLLQGLLSAIGPGGTVMGYAAWDRSPYEETLNGATLSEEERSNWPAFDPANANVYPGFGMFNAVLASQPGAKRSAHPDSSMVAIGPLAETLVSPHALGDAFGPRSPVDRFIALRGKVLLLGAPLDAVTVLHYAEAVADIPGKRRVRYEMPLLDADGHKVWQKTEEWDSNGILDCYAIEGEPDAVERITRDYVATRKPARGKVGNADCYLFAARDIVNFGIEWLERRHGASAR</sequence>
<geneLocation type="plasmid" evidence="7">
    <name>pmm593</name>
</geneLocation>
<evidence type="ECO:0000256" key="3">
    <source>
        <dbReference type="ARBA" id="ARBA00022679"/>
    </source>
</evidence>
<keyword evidence="3 5" id="KW-0808">Transferase</keyword>
<dbReference type="EC" id="2.3.1.-" evidence="5"/>
<organism evidence="6 7">
    <name type="scientific">Martelella mediterranea DSM 17316</name>
    <dbReference type="NCBI Taxonomy" id="1122214"/>
    <lineage>
        <taxon>Bacteria</taxon>
        <taxon>Pseudomonadati</taxon>
        <taxon>Pseudomonadota</taxon>
        <taxon>Alphaproteobacteria</taxon>
        <taxon>Hyphomicrobiales</taxon>
        <taxon>Aurantimonadaceae</taxon>
        <taxon>Martelella</taxon>
    </lineage>
</organism>
<dbReference type="AlphaFoldDB" id="A0A1U9Z869"/>
<keyword evidence="7" id="KW-1185">Reference proteome</keyword>
<keyword evidence="5" id="KW-0046">Antibiotic resistance</keyword>
<dbReference type="SUPFAM" id="SSF110710">
    <property type="entry name" value="TTHA0583/YokD-like"/>
    <property type="match status" value="1"/>
</dbReference>
<evidence type="ECO:0000256" key="5">
    <source>
        <dbReference type="RuleBase" id="RU365031"/>
    </source>
</evidence>
<dbReference type="NCBIfam" id="NF033082">
    <property type="entry name" value="AAC_3"/>
    <property type="match status" value="1"/>
</dbReference>
<comment type="similarity">
    <text evidence="1 5">Belongs to the antibiotic N-acetyltransferase family.</text>
</comment>
<dbReference type="EMBL" id="CP020331">
    <property type="protein sequence ID" value="AQZ53878.1"/>
    <property type="molecule type" value="Genomic_DNA"/>
</dbReference>
<comment type="catalytic activity">
    <reaction evidence="5">
        <text>a 2-deoxystreptamine antibiotic + acetyl-CoA = an N(3)-acetyl-2-deoxystreptamine antibiotic + CoA + H(+)</text>
        <dbReference type="Rhea" id="RHEA:12665"/>
        <dbReference type="ChEBI" id="CHEBI:15378"/>
        <dbReference type="ChEBI" id="CHEBI:57287"/>
        <dbReference type="ChEBI" id="CHEBI:57288"/>
        <dbReference type="ChEBI" id="CHEBI:57921"/>
        <dbReference type="ChEBI" id="CHEBI:77452"/>
        <dbReference type="EC" id="2.3.1.81"/>
    </reaction>
</comment>
<keyword evidence="4 5" id="KW-0012">Acyltransferase</keyword>
<dbReference type="PANTHER" id="PTHR11104">
    <property type="entry name" value="AMINOGLYCOSIDE N3-ACETYLTRANSFERASE"/>
    <property type="match status" value="1"/>
</dbReference>
<evidence type="ECO:0000313" key="7">
    <source>
        <dbReference type="Proteomes" id="UP000191135"/>
    </source>
</evidence>
<dbReference type="GO" id="GO:0046677">
    <property type="term" value="P:response to antibiotic"/>
    <property type="evidence" value="ECO:0007669"/>
    <property type="project" value="UniProtKB-KW"/>
</dbReference>
<dbReference type="InterPro" id="IPR003679">
    <property type="entry name" value="Amioglycoside_AcTrfase"/>
</dbReference>
<dbReference type="GO" id="GO:0046353">
    <property type="term" value="F:aminoglycoside 3-N-acetyltransferase activity"/>
    <property type="evidence" value="ECO:0007669"/>
    <property type="project" value="UniProtKB-EC"/>
</dbReference>
<dbReference type="RefSeq" id="WP_018063886.1">
    <property type="nucleotide sequence ID" value="NZ_AQWH01000005.1"/>
</dbReference>
<evidence type="ECO:0000256" key="1">
    <source>
        <dbReference type="ARBA" id="ARBA00006383"/>
    </source>
</evidence>
<reference evidence="6 7" key="1">
    <citation type="submission" date="2017-03" db="EMBL/GenBank/DDBJ databases">
        <title>Foreign affairs: Plasmid Transfer between Roseobacters and Rhizobia.</title>
        <authorList>
            <person name="Bartling P."/>
            <person name="Bunk B."/>
            <person name="Overmann J."/>
            <person name="Brinkmann H."/>
            <person name="Petersen J."/>
        </authorList>
    </citation>
    <scope>NUCLEOTIDE SEQUENCE [LARGE SCALE GENOMIC DNA]</scope>
    <source>
        <strain evidence="6 7">MACL11</strain>
        <plasmid evidence="7">Plasmid pmm593</plasmid>
    </source>
</reference>
<dbReference type="PANTHER" id="PTHR11104:SF0">
    <property type="entry name" value="SPBETA PROPHAGE-DERIVED AMINOGLYCOSIDE N(3')-ACETYLTRANSFERASE-LIKE PROTEIN YOKD"/>
    <property type="match status" value="1"/>
</dbReference>